<dbReference type="Gene3D" id="3.30.505.10">
    <property type="entry name" value="SH2 domain"/>
    <property type="match status" value="1"/>
</dbReference>
<dbReference type="EMBL" id="AFYH01130522">
    <property type="status" value="NOT_ANNOTATED_CDS"/>
    <property type="molecule type" value="Genomic_DNA"/>
</dbReference>
<feature type="compositionally biased region" description="Basic and acidic residues" evidence="3">
    <location>
        <begin position="252"/>
        <end position="269"/>
    </location>
</feature>
<dbReference type="Ensembl" id="ENSLACT00000003740.1">
    <property type="protein sequence ID" value="ENSLACP00000003707.1"/>
    <property type="gene ID" value="ENSLACG00000003300.1"/>
</dbReference>
<dbReference type="EMBL" id="AFYH01130521">
    <property type="status" value="NOT_ANNOTATED_CDS"/>
    <property type="molecule type" value="Genomic_DNA"/>
</dbReference>
<dbReference type="PANTHER" id="PTHR14098:SF1">
    <property type="entry name" value="LYMPHOCYTE CYTOSOLIC PROTEIN 2"/>
    <property type="match status" value="1"/>
</dbReference>
<protein>
    <submittedName>
        <fullName evidence="5">Lymphocyte cytosolic protein 2</fullName>
    </submittedName>
</protein>
<dbReference type="AlphaFoldDB" id="H3A236"/>
<reference evidence="5" key="3">
    <citation type="submission" date="2025-09" db="UniProtKB">
        <authorList>
            <consortium name="Ensembl"/>
        </authorList>
    </citation>
    <scope>IDENTIFICATION</scope>
</reference>
<dbReference type="GO" id="GO:0035556">
    <property type="term" value="P:intracellular signal transduction"/>
    <property type="evidence" value="ECO:0007669"/>
    <property type="project" value="TreeGrafter"/>
</dbReference>
<keyword evidence="1 2" id="KW-0727">SH2 domain</keyword>
<sequence>MDFRNVPNRSEVLYWNSAQLADYFKKLSYKDCEKVVKKHNISGQRFLDMSENDIQKFPKLTVPIITKLSQEINRKEEKRGFFQKRAPTQRLPDNTEFGNEEEAGWSSFEEDEDDNDYESPDELHPDDGDDYESPTEEVQDGGSDNDYEPPPSNDEDAHHNVICPAKPIVSTSDYIDHCKPRKSINNPPVPPQRPGLPPGPSFGNRSTPPPIPLSSNNDEPNRDRNIRTAKPLAPIIDRSKKPSLGCNSPQVCEREPPIGRKPPFPEKVKILPVMENPDETPRVPNPPLPIDRINSTLERRPPSTRPTWTPERRDETDIPQRPLPQPGVPPFSSNTLRSSKLPKPNSSGPSFMPVPNPDSSDSLSPSASLPARFQQGPTDNRPLFPPQNKRPIPPAPAEEECSLDEAWYVPDYNRTEAESALRSLNQLFSWRKNGLHTFSNMSILLFMYNTKANKKKIKTRGAFFVFVFGGGGHSLESFTSVAEIIDHYKRNPLLLIDGKDKGSGQRSQCTLRHPAGYC</sequence>
<dbReference type="FunFam" id="1.10.150.50:FF:000051">
    <property type="entry name" value="Lymphocyte cytosolic protein 2"/>
    <property type="match status" value="1"/>
</dbReference>
<evidence type="ECO:0000313" key="6">
    <source>
        <dbReference type="Proteomes" id="UP000008672"/>
    </source>
</evidence>
<feature type="compositionally biased region" description="Acidic residues" evidence="3">
    <location>
        <begin position="127"/>
        <end position="147"/>
    </location>
</feature>
<dbReference type="SUPFAM" id="SSF55550">
    <property type="entry name" value="SH2 domain"/>
    <property type="match status" value="1"/>
</dbReference>
<dbReference type="Gene3D" id="1.10.150.50">
    <property type="entry name" value="Transcription Factor, Ets-1"/>
    <property type="match status" value="1"/>
</dbReference>
<keyword evidence="6" id="KW-1185">Reference proteome</keyword>
<dbReference type="EMBL" id="AFYH01130520">
    <property type="status" value="NOT_ANNOTATED_CDS"/>
    <property type="molecule type" value="Genomic_DNA"/>
</dbReference>
<dbReference type="STRING" id="7897.ENSLACP00000003707"/>
<dbReference type="eggNOG" id="ENOG502QV3T">
    <property type="taxonomic scope" value="Eukaryota"/>
</dbReference>
<dbReference type="OMA" id="GSRNQCM"/>
<evidence type="ECO:0000313" key="5">
    <source>
        <dbReference type="Ensembl" id="ENSLACP00000003707.1"/>
    </source>
</evidence>
<dbReference type="InterPro" id="IPR000980">
    <property type="entry name" value="SH2"/>
</dbReference>
<feature type="region of interest" description="Disordered" evidence="3">
    <location>
        <begin position="78"/>
        <end position="388"/>
    </location>
</feature>
<dbReference type="InterPro" id="IPR051751">
    <property type="entry name" value="Immunoreceptor_sig_adapters"/>
</dbReference>
<dbReference type="FunCoup" id="H3A236">
    <property type="interactions" value="524"/>
</dbReference>
<feature type="compositionally biased region" description="Polar residues" evidence="3">
    <location>
        <begin position="331"/>
        <end position="349"/>
    </location>
</feature>
<evidence type="ECO:0000256" key="2">
    <source>
        <dbReference type="PROSITE-ProRule" id="PRU00191"/>
    </source>
</evidence>
<dbReference type="InterPro" id="IPR036860">
    <property type="entry name" value="SH2_dom_sf"/>
</dbReference>
<dbReference type="EMBL" id="AFYH01130524">
    <property type="status" value="NOT_ANNOTATED_CDS"/>
    <property type="molecule type" value="Genomic_DNA"/>
</dbReference>
<feature type="compositionally biased region" description="Low complexity" evidence="3">
    <location>
        <begin position="358"/>
        <end position="371"/>
    </location>
</feature>
<name>H3A236_LATCH</name>
<dbReference type="Bgee" id="ENSLACG00000003300">
    <property type="expression patterns" value="Expressed in pharyngeal gill and 1 other cell type or tissue"/>
</dbReference>
<dbReference type="InterPro" id="IPR001660">
    <property type="entry name" value="SAM"/>
</dbReference>
<dbReference type="Proteomes" id="UP000008672">
    <property type="component" value="Unassembled WGS sequence"/>
</dbReference>
<proteinExistence type="predicted"/>
<feature type="compositionally biased region" description="Acidic residues" evidence="3">
    <location>
        <begin position="98"/>
        <end position="120"/>
    </location>
</feature>
<reference evidence="5" key="2">
    <citation type="submission" date="2025-08" db="UniProtKB">
        <authorList>
            <consortium name="Ensembl"/>
        </authorList>
    </citation>
    <scope>IDENTIFICATION</scope>
</reference>
<accession>H3A236</accession>
<dbReference type="InterPro" id="IPR013761">
    <property type="entry name" value="SAM/pointed_sf"/>
</dbReference>
<evidence type="ECO:0000256" key="3">
    <source>
        <dbReference type="SAM" id="MobiDB-lite"/>
    </source>
</evidence>
<dbReference type="GO" id="GO:0005737">
    <property type="term" value="C:cytoplasm"/>
    <property type="evidence" value="ECO:0007669"/>
    <property type="project" value="UniProtKB-ARBA"/>
</dbReference>
<feature type="compositionally biased region" description="Pro residues" evidence="3">
    <location>
        <begin position="187"/>
        <end position="200"/>
    </location>
</feature>
<dbReference type="SUPFAM" id="SSF47769">
    <property type="entry name" value="SAM/Pointed domain"/>
    <property type="match status" value="1"/>
</dbReference>
<dbReference type="EMBL" id="AFYH01130525">
    <property type="status" value="NOT_ANNOTATED_CDS"/>
    <property type="molecule type" value="Genomic_DNA"/>
</dbReference>
<feature type="domain" description="SH2" evidence="4">
    <location>
        <begin position="407"/>
        <end position="515"/>
    </location>
</feature>
<dbReference type="PANTHER" id="PTHR14098">
    <property type="entry name" value="SH2 DOMAIN CONTAINING PROTEIN"/>
    <property type="match status" value="1"/>
</dbReference>
<dbReference type="Pfam" id="PF07647">
    <property type="entry name" value="SAM_2"/>
    <property type="match status" value="1"/>
</dbReference>
<dbReference type="PROSITE" id="PS50001">
    <property type="entry name" value="SH2"/>
    <property type="match status" value="1"/>
</dbReference>
<dbReference type="HOGENOM" id="CLU_040430_0_0_1"/>
<organism evidence="5 6">
    <name type="scientific">Latimeria chalumnae</name>
    <name type="common">Coelacanth</name>
    <dbReference type="NCBI Taxonomy" id="7897"/>
    <lineage>
        <taxon>Eukaryota</taxon>
        <taxon>Metazoa</taxon>
        <taxon>Chordata</taxon>
        <taxon>Craniata</taxon>
        <taxon>Vertebrata</taxon>
        <taxon>Euteleostomi</taxon>
        <taxon>Coelacanthiformes</taxon>
        <taxon>Coelacanthidae</taxon>
        <taxon>Latimeria</taxon>
    </lineage>
</organism>
<gene>
    <name evidence="5" type="primary">LCP2</name>
</gene>
<dbReference type="InParanoid" id="H3A236"/>
<evidence type="ECO:0000256" key="1">
    <source>
        <dbReference type="ARBA" id="ARBA00022999"/>
    </source>
</evidence>
<reference evidence="6" key="1">
    <citation type="submission" date="2011-08" db="EMBL/GenBank/DDBJ databases">
        <title>The draft genome of Latimeria chalumnae.</title>
        <authorList>
            <person name="Di Palma F."/>
            <person name="Alfoldi J."/>
            <person name="Johnson J."/>
            <person name="Berlin A."/>
            <person name="Gnerre S."/>
            <person name="Jaffe D."/>
            <person name="MacCallum I."/>
            <person name="Young S."/>
            <person name="Walker B.J."/>
            <person name="Lander E."/>
            <person name="Lindblad-Toh K."/>
        </authorList>
    </citation>
    <scope>NUCLEOTIDE SEQUENCE [LARGE SCALE GENOMIC DNA]</scope>
    <source>
        <strain evidence="6">Wild caught</strain>
    </source>
</reference>
<dbReference type="EMBL" id="AFYH01130523">
    <property type="status" value="NOT_ANNOTATED_CDS"/>
    <property type="molecule type" value="Genomic_DNA"/>
</dbReference>
<evidence type="ECO:0000259" key="4">
    <source>
        <dbReference type="PROSITE" id="PS50001"/>
    </source>
</evidence>
<dbReference type="GO" id="GO:0007169">
    <property type="term" value="P:cell surface receptor protein tyrosine kinase signaling pathway"/>
    <property type="evidence" value="ECO:0007669"/>
    <property type="project" value="TreeGrafter"/>
</dbReference>
<dbReference type="GeneTree" id="ENSGT00940000156835"/>